<dbReference type="Proteomes" id="UP000249134">
    <property type="component" value="Chromosome 1"/>
</dbReference>
<dbReference type="EMBL" id="LS483476">
    <property type="protein sequence ID" value="SQI59413.1"/>
    <property type="molecule type" value="Genomic_DNA"/>
</dbReference>
<evidence type="ECO:0000256" key="2">
    <source>
        <dbReference type="ARBA" id="ARBA00022603"/>
    </source>
</evidence>
<evidence type="ECO:0000313" key="6">
    <source>
        <dbReference type="Proteomes" id="UP000249134"/>
    </source>
</evidence>
<dbReference type="AlphaFoldDB" id="A0A2X4W8T4"/>
<dbReference type="InterPro" id="IPR029063">
    <property type="entry name" value="SAM-dependent_MTases_sf"/>
</dbReference>
<dbReference type="Gene3D" id="3.40.50.150">
    <property type="entry name" value="Vaccinia Virus protein VP39"/>
    <property type="match status" value="1"/>
</dbReference>
<dbReference type="KEGG" id="blen:NCTC4824_02365"/>
<feature type="domain" description="Methyltransferase type 11" evidence="4">
    <location>
        <begin position="47"/>
        <end position="142"/>
    </location>
</feature>
<dbReference type="Pfam" id="PF08241">
    <property type="entry name" value="Methyltransf_11"/>
    <property type="match status" value="1"/>
</dbReference>
<organism evidence="5 6">
    <name type="scientific">Lederbergia lenta</name>
    <name type="common">Bacillus lentus</name>
    <dbReference type="NCBI Taxonomy" id="1467"/>
    <lineage>
        <taxon>Bacteria</taxon>
        <taxon>Bacillati</taxon>
        <taxon>Bacillota</taxon>
        <taxon>Bacilli</taxon>
        <taxon>Bacillales</taxon>
        <taxon>Bacillaceae</taxon>
        <taxon>Lederbergia</taxon>
    </lineage>
</organism>
<dbReference type="PANTHER" id="PTHR44942:SF4">
    <property type="entry name" value="METHYLTRANSFERASE TYPE 11 DOMAIN-CONTAINING PROTEIN"/>
    <property type="match status" value="1"/>
</dbReference>
<evidence type="ECO:0000313" key="5">
    <source>
        <dbReference type="EMBL" id="SQI59413.1"/>
    </source>
</evidence>
<keyword evidence="6" id="KW-1185">Reference proteome</keyword>
<gene>
    <name evidence="5" type="primary">ycgJ_2</name>
    <name evidence="5" type="ORF">NCTC4824_02365</name>
</gene>
<dbReference type="InterPro" id="IPR013216">
    <property type="entry name" value="Methyltransf_11"/>
</dbReference>
<keyword evidence="2 5" id="KW-0489">Methyltransferase</keyword>
<reference evidence="5 6" key="1">
    <citation type="submission" date="2018-06" db="EMBL/GenBank/DDBJ databases">
        <authorList>
            <consortium name="Pathogen Informatics"/>
            <person name="Doyle S."/>
        </authorList>
    </citation>
    <scope>NUCLEOTIDE SEQUENCE [LARGE SCALE GENOMIC DNA]</scope>
    <source>
        <strain evidence="5 6">NCTC4824</strain>
    </source>
</reference>
<protein>
    <submittedName>
        <fullName evidence="5">Methyltransferase</fullName>
        <ecNumber evidence="5">2.1.1.-</ecNumber>
    </submittedName>
</protein>
<dbReference type="GO" id="GO:0032259">
    <property type="term" value="P:methylation"/>
    <property type="evidence" value="ECO:0007669"/>
    <property type="project" value="UniProtKB-KW"/>
</dbReference>
<dbReference type="EC" id="2.1.1.-" evidence="5"/>
<accession>A0A2X4W8T4</accession>
<evidence type="ECO:0000259" key="4">
    <source>
        <dbReference type="Pfam" id="PF08241"/>
    </source>
</evidence>
<dbReference type="SUPFAM" id="SSF53335">
    <property type="entry name" value="S-adenosyl-L-methionine-dependent methyltransferases"/>
    <property type="match status" value="1"/>
</dbReference>
<proteinExistence type="inferred from homology"/>
<dbReference type="GO" id="GO:0008757">
    <property type="term" value="F:S-adenosylmethionine-dependent methyltransferase activity"/>
    <property type="evidence" value="ECO:0007669"/>
    <property type="project" value="InterPro"/>
</dbReference>
<name>A0A2X4W8T4_LEDLE</name>
<dbReference type="PANTHER" id="PTHR44942">
    <property type="entry name" value="METHYLTRANSF_11 DOMAIN-CONTAINING PROTEIN"/>
    <property type="match status" value="1"/>
</dbReference>
<dbReference type="RefSeq" id="WP_066138875.1">
    <property type="nucleotide sequence ID" value="NZ_CBCSGM010000001.1"/>
</dbReference>
<comment type="similarity">
    <text evidence="1">Belongs to the methyltransferase superfamily.</text>
</comment>
<dbReference type="InterPro" id="IPR051052">
    <property type="entry name" value="Diverse_substrate_MTase"/>
</dbReference>
<dbReference type="CDD" id="cd02440">
    <property type="entry name" value="AdoMet_MTases"/>
    <property type="match status" value="1"/>
</dbReference>
<dbReference type="STRING" id="1348624.GCA_001591545_01415"/>
<sequence>MAKDIRINNVERFAGFSMLYDENRPTPPNEVIRILTRYLSDKPQKLVDVGCGTGLSSFIWLGHADEIIGIEPNDDMRQVAIANWQAQQKPTTLRFENGLSHQLPFESATADIITCSQSFHWMDPQLTLKEFARVLQPGGVFAAYDCDWPPTFNKDVEESYRQLIALADARVNQLSSEEKQAYKWNKEQHLQQIRQSGLFSFSKEIVFHHWELCDANRYSNIALSQGGLQTALKLGADELLSLVTKFSNQVEEAFDGKPQEVLFSYRMRLGIK</sequence>
<evidence type="ECO:0000256" key="3">
    <source>
        <dbReference type="ARBA" id="ARBA00022679"/>
    </source>
</evidence>
<keyword evidence="3 5" id="KW-0808">Transferase</keyword>
<evidence type="ECO:0000256" key="1">
    <source>
        <dbReference type="ARBA" id="ARBA00008361"/>
    </source>
</evidence>